<dbReference type="AlphaFoldDB" id="A0A6A4GRL1"/>
<keyword evidence="3" id="KW-1185">Reference proteome</keyword>
<proteinExistence type="predicted"/>
<name>A0A6A4GRL1_9AGAR</name>
<evidence type="ECO:0000313" key="3">
    <source>
        <dbReference type="Proteomes" id="UP000799118"/>
    </source>
</evidence>
<feature type="non-terminal residue" evidence="2">
    <location>
        <position position="161"/>
    </location>
</feature>
<accession>A0A6A4GRL1</accession>
<sequence length="161" mass="17381">MSGTYIELFNASSDDDLQYNDDGDGLGLEDQDPEDEEDNTEMPEDVEHSRPSCSNLRNGSPNSDPPLNFPNSPNSNCSASIHEKQQVVLAIVASSNSQDAMSEDQEMQQFEAAEGNTPVAQQDWDWGGNSGGSATEQSQPNEIHAESGRNSPVAVPVPPMR</sequence>
<dbReference type="Proteomes" id="UP000799118">
    <property type="component" value="Unassembled WGS sequence"/>
</dbReference>
<feature type="compositionally biased region" description="Polar residues" evidence="1">
    <location>
        <begin position="132"/>
        <end position="141"/>
    </location>
</feature>
<evidence type="ECO:0000313" key="2">
    <source>
        <dbReference type="EMBL" id="KAE9388419.1"/>
    </source>
</evidence>
<evidence type="ECO:0000256" key="1">
    <source>
        <dbReference type="SAM" id="MobiDB-lite"/>
    </source>
</evidence>
<reference evidence="2" key="1">
    <citation type="journal article" date="2019" name="Environ. Microbiol.">
        <title>Fungal ecological strategies reflected in gene transcription - a case study of two litter decomposers.</title>
        <authorList>
            <person name="Barbi F."/>
            <person name="Kohler A."/>
            <person name="Barry K."/>
            <person name="Baskaran P."/>
            <person name="Daum C."/>
            <person name="Fauchery L."/>
            <person name="Ihrmark K."/>
            <person name="Kuo A."/>
            <person name="LaButti K."/>
            <person name="Lipzen A."/>
            <person name="Morin E."/>
            <person name="Grigoriev I.V."/>
            <person name="Henrissat B."/>
            <person name="Lindahl B."/>
            <person name="Martin F."/>
        </authorList>
    </citation>
    <scope>NUCLEOTIDE SEQUENCE</scope>
    <source>
        <strain evidence="2">JB14</strain>
    </source>
</reference>
<protein>
    <submittedName>
        <fullName evidence="2">Uncharacterized protein</fullName>
    </submittedName>
</protein>
<feature type="region of interest" description="Disordered" evidence="1">
    <location>
        <begin position="95"/>
        <end position="161"/>
    </location>
</feature>
<organism evidence="2 3">
    <name type="scientific">Gymnopus androsaceus JB14</name>
    <dbReference type="NCBI Taxonomy" id="1447944"/>
    <lineage>
        <taxon>Eukaryota</taxon>
        <taxon>Fungi</taxon>
        <taxon>Dikarya</taxon>
        <taxon>Basidiomycota</taxon>
        <taxon>Agaricomycotina</taxon>
        <taxon>Agaricomycetes</taxon>
        <taxon>Agaricomycetidae</taxon>
        <taxon>Agaricales</taxon>
        <taxon>Marasmiineae</taxon>
        <taxon>Omphalotaceae</taxon>
        <taxon>Gymnopus</taxon>
    </lineage>
</organism>
<feature type="compositionally biased region" description="Low complexity" evidence="1">
    <location>
        <begin position="69"/>
        <end position="78"/>
    </location>
</feature>
<dbReference type="EMBL" id="ML769744">
    <property type="protein sequence ID" value="KAE9388419.1"/>
    <property type="molecule type" value="Genomic_DNA"/>
</dbReference>
<feature type="compositionally biased region" description="Acidic residues" evidence="1">
    <location>
        <begin position="13"/>
        <end position="44"/>
    </location>
</feature>
<gene>
    <name evidence="2" type="ORF">BT96DRAFT_1004182</name>
</gene>
<feature type="region of interest" description="Disordered" evidence="1">
    <location>
        <begin position="1"/>
        <end position="80"/>
    </location>
</feature>